<dbReference type="AlphaFoldDB" id="A0A3L8SVC4"/>
<keyword evidence="2" id="KW-1185">Reference proteome</keyword>
<gene>
    <name evidence="1" type="ORF">DV515_00002995</name>
</gene>
<dbReference type="Proteomes" id="UP000276834">
    <property type="component" value="Unassembled WGS sequence"/>
</dbReference>
<sequence>MAVTECVEEGAKCQPAVTMSPEWGVPCVQCLSLGKTPGLPQIRAQYTGFGSTSCCCNELPLLSCLSVHEAVLKDSELSFPTLFQFFPVVPLKRILQERHRDDQTAGWHDDNIWSISSLT</sequence>
<accession>A0A3L8SVC4</accession>
<protein>
    <submittedName>
        <fullName evidence="1">Uncharacterized protein</fullName>
    </submittedName>
</protein>
<reference evidence="1 2" key="1">
    <citation type="journal article" date="2018" name="Proc. R. Soc. B">
        <title>A non-coding region near Follistatin controls head colour polymorphism in the Gouldian finch.</title>
        <authorList>
            <person name="Toomey M.B."/>
            <person name="Marques C.I."/>
            <person name="Andrade P."/>
            <person name="Araujo P.M."/>
            <person name="Sabatino S."/>
            <person name="Gazda M.A."/>
            <person name="Afonso S."/>
            <person name="Lopes R.J."/>
            <person name="Corbo J.C."/>
            <person name="Carneiro M."/>
        </authorList>
    </citation>
    <scope>NUCLEOTIDE SEQUENCE [LARGE SCALE GENOMIC DNA]</scope>
    <source>
        <strain evidence="1">Red01</strain>
        <tissue evidence="1">Muscle</tissue>
    </source>
</reference>
<dbReference type="EMBL" id="QUSF01000005">
    <property type="protein sequence ID" value="RLW09165.1"/>
    <property type="molecule type" value="Genomic_DNA"/>
</dbReference>
<organism evidence="1 2">
    <name type="scientific">Chloebia gouldiae</name>
    <name type="common">Gouldian finch</name>
    <name type="synonym">Erythrura gouldiae</name>
    <dbReference type="NCBI Taxonomy" id="44316"/>
    <lineage>
        <taxon>Eukaryota</taxon>
        <taxon>Metazoa</taxon>
        <taxon>Chordata</taxon>
        <taxon>Craniata</taxon>
        <taxon>Vertebrata</taxon>
        <taxon>Euteleostomi</taxon>
        <taxon>Archelosauria</taxon>
        <taxon>Archosauria</taxon>
        <taxon>Dinosauria</taxon>
        <taxon>Saurischia</taxon>
        <taxon>Theropoda</taxon>
        <taxon>Coelurosauria</taxon>
        <taxon>Aves</taxon>
        <taxon>Neognathae</taxon>
        <taxon>Neoaves</taxon>
        <taxon>Telluraves</taxon>
        <taxon>Australaves</taxon>
        <taxon>Passeriformes</taxon>
        <taxon>Passeroidea</taxon>
        <taxon>Passeridae</taxon>
        <taxon>Chloebia</taxon>
    </lineage>
</organism>
<evidence type="ECO:0000313" key="1">
    <source>
        <dbReference type="EMBL" id="RLW09165.1"/>
    </source>
</evidence>
<evidence type="ECO:0000313" key="2">
    <source>
        <dbReference type="Proteomes" id="UP000276834"/>
    </source>
</evidence>
<comment type="caution">
    <text evidence="1">The sequence shown here is derived from an EMBL/GenBank/DDBJ whole genome shotgun (WGS) entry which is preliminary data.</text>
</comment>
<proteinExistence type="predicted"/>
<name>A0A3L8SVC4_CHLGU</name>